<dbReference type="PROSITE" id="PS50923">
    <property type="entry name" value="SUSHI"/>
    <property type="match status" value="2"/>
</dbReference>
<evidence type="ECO:0000256" key="3">
    <source>
        <dbReference type="ARBA" id="ARBA00022737"/>
    </source>
</evidence>
<dbReference type="InterPro" id="IPR051277">
    <property type="entry name" value="SEZ6_CSMD_C4BPB_Regulators"/>
</dbReference>
<reference evidence="7" key="2">
    <citation type="submission" date="2025-09" db="UniProtKB">
        <authorList>
            <consortium name="Ensembl"/>
        </authorList>
    </citation>
    <scope>IDENTIFICATION</scope>
</reference>
<dbReference type="Pfam" id="PF00084">
    <property type="entry name" value="Sushi"/>
    <property type="match status" value="2"/>
</dbReference>
<evidence type="ECO:0000256" key="2">
    <source>
        <dbReference type="ARBA" id="ARBA00022729"/>
    </source>
</evidence>
<evidence type="ECO:0000313" key="7">
    <source>
        <dbReference type="Ensembl" id="ENSPCEP00000016764.1"/>
    </source>
</evidence>
<feature type="domain" description="Sushi" evidence="6">
    <location>
        <begin position="97"/>
        <end position="156"/>
    </location>
</feature>
<evidence type="ECO:0000256" key="1">
    <source>
        <dbReference type="ARBA" id="ARBA00022659"/>
    </source>
</evidence>
<feature type="domain" description="Sushi" evidence="6">
    <location>
        <begin position="32"/>
        <end position="96"/>
    </location>
</feature>
<evidence type="ECO:0000256" key="4">
    <source>
        <dbReference type="ARBA" id="ARBA00023157"/>
    </source>
</evidence>
<dbReference type="SMART" id="SM00032">
    <property type="entry name" value="CCP"/>
    <property type="match status" value="2"/>
</dbReference>
<keyword evidence="2" id="KW-0732">Signal</keyword>
<evidence type="ECO:0000256" key="5">
    <source>
        <dbReference type="PROSITE-ProRule" id="PRU00302"/>
    </source>
</evidence>
<dbReference type="CDD" id="cd00033">
    <property type="entry name" value="CCP"/>
    <property type="match status" value="2"/>
</dbReference>
<keyword evidence="3" id="KW-0677">Repeat</keyword>
<evidence type="ECO:0000259" key="6">
    <source>
        <dbReference type="PROSITE" id="PS50923"/>
    </source>
</evidence>
<dbReference type="Gene3D" id="2.10.70.10">
    <property type="entry name" value="Complement Module, domain 1"/>
    <property type="match status" value="2"/>
</dbReference>
<keyword evidence="4 5" id="KW-1015">Disulfide bond</keyword>
<feature type="disulfide bond" evidence="5">
    <location>
        <begin position="127"/>
        <end position="154"/>
    </location>
</feature>
<organism evidence="7 8">
    <name type="scientific">Pelusios castaneus</name>
    <name type="common">West African mud turtle</name>
    <dbReference type="NCBI Taxonomy" id="367368"/>
    <lineage>
        <taxon>Eukaryota</taxon>
        <taxon>Metazoa</taxon>
        <taxon>Chordata</taxon>
        <taxon>Craniata</taxon>
        <taxon>Vertebrata</taxon>
        <taxon>Euteleostomi</taxon>
        <taxon>Archelosauria</taxon>
        <taxon>Testudinata</taxon>
        <taxon>Testudines</taxon>
        <taxon>Pleurodira</taxon>
        <taxon>Pelomedusidae</taxon>
        <taxon>Pelusios</taxon>
    </lineage>
</organism>
<feature type="disulfide bond" evidence="5">
    <location>
        <begin position="34"/>
        <end position="77"/>
    </location>
</feature>
<dbReference type="FunFam" id="2.10.70.10:FF:000014">
    <property type="entry name" value="Membrane cofactor protein"/>
    <property type="match status" value="1"/>
</dbReference>
<comment type="caution">
    <text evidence="5">Lacks conserved residue(s) required for the propagation of feature annotation.</text>
</comment>
<sequence>MTRGNPRNWSFPFLFRDFDLLYKSCIFLSPYTVCAQPPNISHGQPQDRSKTDFVIGSSITYRCDRGFLIVGKASIDCVADEEDTPTWSEPTPQCKETRCPSPVVANGKVISGSRTVYTVANRAVFQCDPGYILKGSESIVCRTEGAWFPPVPICDRSKYKQEHLSVRRNILPQILETPKGLPCLFLEDYSGVLDLTLTSFFLRSA</sequence>
<reference evidence="7" key="1">
    <citation type="submission" date="2025-08" db="UniProtKB">
        <authorList>
            <consortium name="Ensembl"/>
        </authorList>
    </citation>
    <scope>IDENTIFICATION</scope>
</reference>
<protein>
    <recommendedName>
        <fullName evidence="6">Sushi domain-containing protein</fullName>
    </recommendedName>
</protein>
<dbReference type="AlphaFoldDB" id="A0A8C8SBU0"/>
<dbReference type="Proteomes" id="UP000694393">
    <property type="component" value="Unplaced"/>
</dbReference>
<dbReference type="PANTHER" id="PTHR45656:SF4">
    <property type="entry name" value="PROTEIN CBR-CLEC-78"/>
    <property type="match status" value="1"/>
</dbReference>
<accession>A0A8C8SBU0</accession>
<dbReference type="InterPro" id="IPR000436">
    <property type="entry name" value="Sushi_SCR_CCP_dom"/>
</dbReference>
<dbReference type="SUPFAM" id="SSF57535">
    <property type="entry name" value="Complement control module/SCR domain"/>
    <property type="match status" value="2"/>
</dbReference>
<keyword evidence="1 5" id="KW-0768">Sushi</keyword>
<keyword evidence="8" id="KW-1185">Reference proteome</keyword>
<name>A0A8C8SBU0_9SAUR</name>
<proteinExistence type="predicted"/>
<evidence type="ECO:0000313" key="8">
    <source>
        <dbReference type="Proteomes" id="UP000694393"/>
    </source>
</evidence>
<dbReference type="Ensembl" id="ENSPCET00000017355.1">
    <property type="protein sequence ID" value="ENSPCEP00000016764.1"/>
    <property type="gene ID" value="ENSPCEG00000013182.1"/>
</dbReference>
<dbReference type="PANTHER" id="PTHR45656">
    <property type="entry name" value="PROTEIN CBR-CLEC-78"/>
    <property type="match status" value="1"/>
</dbReference>
<dbReference type="InterPro" id="IPR035976">
    <property type="entry name" value="Sushi/SCR/CCP_sf"/>
</dbReference>